<dbReference type="SUPFAM" id="SSF50249">
    <property type="entry name" value="Nucleic acid-binding proteins"/>
    <property type="match status" value="1"/>
</dbReference>
<keyword evidence="4" id="KW-1185">Reference proteome</keyword>
<reference evidence="4" key="1">
    <citation type="submission" date="2023-07" db="EMBL/GenBank/DDBJ databases">
        <title>Conexibacter stalactiti sp. nov., isolated from stalactites in a lava cave and emended description of the genus Conexibacter.</title>
        <authorList>
            <person name="Lee S.D."/>
        </authorList>
    </citation>
    <scope>NUCLEOTIDE SEQUENCE [LARGE SCALE GENOMIC DNA]</scope>
    <source>
        <strain evidence="4">KCTC 39840</strain>
    </source>
</reference>
<dbReference type="Pfam" id="PF12172">
    <property type="entry name" value="zf-ChsH2"/>
    <property type="match status" value="1"/>
</dbReference>
<evidence type="ECO:0000313" key="3">
    <source>
        <dbReference type="EMBL" id="MDW5597886.1"/>
    </source>
</evidence>
<evidence type="ECO:0000256" key="1">
    <source>
        <dbReference type="SAM" id="MobiDB-lite"/>
    </source>
</evidence>
<dbReference type="RefSeq" id="WP_318600357.1">
    <property type="nucleotide sequence ID" value="NZ_JAWSTH010000108.1"/>
</dbReference>
<dbReference type="InterPro" id="IPR012340">
    <property type="entry name" value="NA-bd_OB-fold"/>
</dbReference>
<dbReference type="Proteomes" id="UP001284601">
    <property type="component" value="Unassembled WGS sequence"/>
</dbReference>
<evidence type="ECO:0000259" key="2">
    <source>
        <dbReference type="Pfam" id="PF12172"/>
    </source>
</evidence>
<gene>
    <name evidence="3" type="ORF">R7226_26265</name>
</gene>
<organism evidence="3 4">
    <name type="scientific">Conexibacter stalactiti</name>
    <dbReference type="NCBI Taxonomy" id="1940611"/>
    <lineage>
        <taxon>Bacteria</taxon>
        <taxon>Bacillati</taxon>
        <taxon>Actinomycetota</taxon>
        <taxon>Thermoleophilia</taxon>
        <taxon>Solirubrobacterales</taxon>
        <taxon>Conexibacteraceae</taxon>
        <taxon>Conexibacter</taxon>
    </lineage>
</organism>
<dbReference type="EMBL" id="JAWSTH010000108">
    <property type="protein sequence ID" value="MDW5597886.1"/>
    <property type="molecule type" value="Genomic_DNA"/>
</dbReference>
<proteinExistence type="predicted"/>
<name>A0ABU4HX33_9ACTN</name>
<evidence type="ECO:0000313" key="4">
    <source>
        <dbReference type="Proteomes" id="UP001284601"/>
    </source>
</evidence>
<feature type="region of interest" description="Disordered" evidence="1">
    <location>
        <begin position="117"/>
        <end position="140"/>
    </location>
</feature>
<accession>A0ABU4HX33</accession>
<protein>
    <submittedName>
        <fullName evidence="3">Zinc ribbon domain-containing protein</fullName>
    </submittedName>
</protein>
<feature type="domain" description="ChsH2 rubredoxin-like zinc ribbon" evidence="2">
    <location>
        <begin position="6"/>
        <end position="30"/>
    </location>
</feature>
<sequence length="140" mass="14858">MSAPFTVPKCSVCGHLAYPPRILCPECGANDWTRTLADSGIVTEVTVRRPVFKRRQLPWGNWLDQEAVRLAAVHAEVGERSVRIIARVPEGVETGDRVTLVAQASTAIALPGQVVEAAPERASAAPAPAAPEPAATPESE</sequence>
<comment type="caution">
    <text evidence="3">The sequence shown here is derived from an EMBL/GenBank/DDBJ whole genome shotgun (WGS) entry which is preliminary data.</text>
</comment>
<dbReference type="InterPro" id="IPR022002">
    <property type="entry name" value="ChsH2_Znr"/>
</dbReference>